<gene>
    <name evidence="2" type="ORF">C8A05DRAFT_20324</name>
</gene>
<protein>
    <submittedName>
        <fullName evidence="2">Uncharacterized protein</fullName>
    </submittedName>
</protein>
<dbReference type="EMBL" id="MU856406">
    <property type="protein sequence ID" value="KAK3896777.1"/>
    <property type="molecule type" value="Genomic_DNA"/>
</dbReference>
<evidence type="ECO:0000313" key="3">
    <source>
        <dbReference type="Proteomes" id="UP001303889"/>
    </source>
</evidence>
<proteinExistence type="predicted"/>
<feature type="compositionally biased region" description="Low complexity" evidence="1">
    <location>
        <begin position="289"/>
        <end position="315"/>
    </location>
</feature>
<feature type="region of interest" description="Disordered" evidence="1">
    <location>
        <begin position="241"/>
        <end position="263"/>
    </location>
</feature>
<sequence>MVASALAGAPNPTLASKLISWKHLTDARSSFKPDWAVLDHNLSKKYHHAHKDDGAKYLVYAVGDSKLKQKWKSAWLSHPDSALTVPTDAPYHKPGTPVPNHQQSIYIAKERLLPLRQLASYCRYSETRYAYLLTQTELVALRVRRIASNTNEHSAAIEYRAIPWSAHGQNKLTAHLAIWALGCMGMNDGHRAMEGPQKAVLTDMAKLTWWTKNEADGSFTNVISHRVIPGGEWTKLTAGTTVHTDDAGGRSLTSTFTAAPPLPDLTQKMANLKLGSGAAKNKPQPPAAPKSLSHPPAAAASKSSSHPPAAAAPKKSYTKCTIGKTKYNVSEDPKGHHYVVLDNKMKVQYTIVQNAAKKWVVKEDPKLVVVKME</sequence>
<evidence type="ECO:0000256" key="1">
    <source>
        <dbReference type="SAM" id="MobiDB-lite"/>
    </source>
</evidence>
<evidence type="ECO:0000313" key="2">
    <source>
        <dbReference type="EMBL" id="KAK3896777.1"/>
    </source>
</evidence>
<dbReference type="AlphaFoldDB" id="A0AAN6RMB9"/>
<feature type="region of interest" description="Disordered" evidence="1">
    <location>
        <begin position="276"/>
        <end position="317"/>
    </location>
</feature>
<reference evidence="2" key="2">
    <citation type="submission" date="2023-05" db="EMBL/GenBank/DDBJ databases">
        <authorList>
            <consortium name="Lawrence Berkeley National Laboratory"/>
            <person name="Steindorff A."/>
            <person name="Hensen N."/>
            <person name="Bonometti L."/>
            <person name="Westerberg I."/>
            <person name="Brannstrom I.O."/>
            <person name="Guillou S."/>
            <person name="Cros-Aarteil S."/>
            <person name="Calhoun S."/>
            <person name="Haridas S."/>
            <person name="Kuo A."/>
            <person name="Mondo S."/>
            <person name="Pangilinan J."/>
            <person name="Riley R."/>
            <person name="Labutti K."/>
            <person name="Andreopoulos B."/>
            <person name="Lipzen A."/>
            <person name="Chen C."/>
            <person name="Yanf M."/>
            <person name="Daum C."/>
            <person name="Ng V."/>
            <person name="Clum A."/>
            <person name="Ohm R."/>
            <person name="Martin F."/>
            <person name="Silar P."/>
            <person name="Natvig D."/>
            <person name="Lalanne C."/>
            <person name="Gautier V."/>
            <person name="Ament-Velasquez S.L."/>
            <person name="Kruys A."/>
            <person name="Hutchinson M.I."/>
            <person name="Powell A.J."/>
            <person name="Barry K."/>
            <person name="Miller A.N."/>
            <person name="Grigoriev I.V."/>
            <person name="Debuchy R."/>
            <person name="Gladieux P."/>
            <person name="Thoren M.H."/>
            <person name="Johannesson H."/>
        </authorList>
    </citation>
    <scope>NUCLEOTIDE SEQUENCE</scope>
    <source>
        <strain evidence="2">CBS 103.79</strain>
    </source>
</reference>
<dbReference type="Proteomes" id="UP001303889">
    <property type="component" value="Unassembled WGS sequence"/>
</dbReference>
<organism evidence="2 3">
    <name type="scientific">Staphylotrichum tortipilum</name>
    <dbReference type="NCBI Taxonomy" id="2831512"/>
    <lineage>
        <taxon>Eukaryota</taxon>
        <taxon>Fungi</taxon>
        <taxon>Dikarya</taxon>
        <taxon>Ascomycota</taxon>
        <taxon>Pezizomycotina</taxon>
        <taxon>Sordariomycetes</taxon>
        <taxon>Sordariomycetidae</taxon>
        <taxon>Sordariales</taxon>
        <taxon>Chaetomiaceae</taxon>
        <taxon>Staphylotrichum</taxon>
    </lineage>
</organism>
<name>A0AAN6RMB9_9PEZI</name>
<accession>A0AAN6RMB9</accession>
<keyword evidence="3" id="KW-1185">Reference proteome</keyword>
<comment type="caution">
    <text evidence="2">The sequence shown here is derived from an EMBL/GenBank/DDBJ whole genome shotgun (WGS) entry which is preliminary data.</text>
</comment>
<reference evidence="2" key="1">
    <citation type="journal article" date="2023" name="Mol. Phylogenet. Evol.">
        <title>Genome-scale phylogeny and comparative genomics of the fungal order Sordariales.</title>
        <authorList>
            <person name="Hensen N."/>
            <person name="Bonometti L."/>
            <person name="Westerberg I."/>
            <person name="Brannstrom I.O."/>
            <person name="Guillou S."/>
            <person name="Cros-Aarteil S."/>
            <person name="Calhoun S."/>
            <person name="Haridas S."/>
            <person name="Kuo A."/>
            <person name="Mondo S."/>
            <person name="Pangilinan J."/>
            <person name="Riley R."/>
            <person name="LaButti K."/>
            <person name="Andreopoulos B."/>
            <person name="Lipzen A."/>
            <person name="Chen C."/>
            <person name="Yan M."/>
            <person name="Daum C."/>
            <person name="Ng V."/>
            <person name="Clum A."/>
            <person name="Steindorff A."/>
            <person name="Ohm R.A."/>
            <person name="Martin F."/>
            <person name="Silar P."/>
            <person name="Natvig D.O."/>
            <person name="Lalanne C."/>
            <person name="Gautier V."/>
            <person name="Ament-Velasquez S.L."/>
            <person name="Kruys A."/>
            <person name="Hutchinson M.I."/>
            <person name="Powell A.J."/>
            <person name="Barry K."/>
            <person name="Miller A.N."/>
            <person name="Grigoriev I.V."/>
            <person name="Debuchy R."/>
            <person name="Gladieux P."/>
            <person name="Hiltunen Thoren M."/>
            <person name="Johannesson H."/>
        </authorList>
    </citation>
    <scope>NUCLEOTIDE SEQUENCE</scope>
    <source>
        <strain evidence="2">CBS 103.79</strain>
    </source>
</reference>